<feature type="domain" description="Ketosynthase family 3 (KS3)" evidence="10">
    <location>
        <begin position="1"/>
        <end position="209"/>
    </location>
</feature>
<keyword evidence="3" id="KW-0808">Transferase</keyword>
<proteinExistence type="predicted"/>
<dbReference type="InterPro" id="IPR013217">
    <property type="entry name" value="Methyltransf_12"/>
</dbReference>
<dbReference type="Pfam" id="PF08242">
    <property type="entry name" value="Methyltransf_12"/>
    <property type="match status" value="1"/>
</dbReference>
<dbReference type="Pfam" id="PF21089">
    <property type="entry name" value="PKS_DH_N"/>
    <property type="match status" value="1"/>
</dbReference>
<evidence type="ECO:0000256" key="4">
    <source>
        <dbReference type="ARBA" id="ARBA00022857"/>
    </source>
</evidence>
<keyword evidence="2" id="KW-0597">Phosphoprotein</keyword>
<dbReference type="InterPro" id="IPR009081">
    <property type="entry name" value="PP-bd_ACP"/>
</dbReference>
<dbReference type="InterPro" id="IPR016035">
    <property type="entry name" value="Acyl_Trfase/lysoPLipase"/>
</dbReference>
<dbReference type="InterPro" id="IPR050091">
    <property type="entry name" value="PKS_NRPS_Biosynth_Enz"/>
</dbReference>
<dbReference type="OrthoDB" id="329835at2759"/>
<dbReference type="Gene3D" id="3.40.50.150">
    <property type="entry name" value="Vaccinia Virus protein VP39"/>
    <property type="match status" value="1"/>
</dbReference>
<keyword evidence="5" id="KW-0560">Oxidoreductase</keyword>
<keyword evidence="6" id="KW-0511">Multifunctional enzyme</keyword>
<dbReference type="Pfam" id="PF00109">
    <property type="entry name" value="ketoacyl-synt"/>
    <property type="match status" value="1"/>
</dbReference>
<dbReference type="SMART" id="SM00826">
    <property type="entry name" value="PKS_DH"/>
    <property type="match status" value="1"/>
</dbReference>
<dbReference type="Pfam" id="PF08240">
    <property type="entry name" value="ADH_N"/>
    <property type="match status" value="1"/>
</dbReference>
<dbReference type="InterPro" id="IPR011032">
    <property type="entry name" value="GroES-like_sf"/>
</dbReference>
<dbReference type="InterPro" id="IPR036291">
    <property type="entry name" value="NAD(P)-bd_dom_sf"/>
</dbReference>
<organism evidence="12 13">
    <name type="scientific">Fusarium piperis</name>
    <dbReference type="NCBI Taxonomy" id="1435070"/>
    <lineage>
        <taxon>Eukaryota</taxon>
        <taxon>Fungi</taxon>
        <taxon>Dikarya</taxon>
        <taxon>Ascomycota</taxon>
        <taxon>Pezizomycotina</taxon>
        <taxon>Sordariomycetes</taxon>
        <taxon>Hypocreomycetidae</taxon>
        <taxon>Hypocreales</taxon>
        <taxon>Nectriaceae</taxon>
        <taxon>Fusarium</taxon>
        <taxon>Fusarium solani species complex</taxon>
    </lineage>
</organism>
<evidence type="ECO:0000256" key="3">
    <source>
        <dbReference type="ARBA" id="ARBA00022679"/>
    </source>
</evidence>
<dbReference type="InterPro" id="IPR013154">
    <property type="entry name" value="ADH-like_N"/>
</dbReference>
<dbReference type="Gene3D" id="3.40.50.720">
    <property type="entry name" value="NAD(P)-binding Rossmann-like Domain"/>
    <property type="match status" value="2"/>
</dbReference>
<dbReference type="SUPFAM" id="SSF52151">
    <property type="entry name" value="FabD/lysophospholipase-like"/>
    <property type="match status" value="1"/>
</dbReference>
<dbReference type="SMART" id="SM00822">
    <property type="entry name" value="PKS_KR"/>
    <property type="match status" value="1"/>
</dbReference>
<dbReference type="InterPro" id="IPR016036">
    <property type="entry name" value="Malonyl_transacylase_ACP-bd"/>
</dbReference>
<dbReference type="InterPro" id="IPR020841">
    <property type="entry name" value="PKS_Beta-ketoAc_synthase_dom"/>
</dbReference>
<keyword evidence="1" id="KW-0596">Phosphopantetheine</keyword>
<dbReference type="Proteomes" id="UP001140502">
    <property type="component" value="Unassembled WGS sequence"/>
</dbReference>
<dbReference type="Pfam" id="PF00550">
    <property type="entry name" value="PP-binding"/>
    <property type="match status" value="1"/>
</dbReference>
<dbReference type="InterPro" id="IPR057326">
    <property type="entry name" value="KR_dom"/>
</dbReference>
<dbReference type="InterPro" id="IPR020807">
    <property type="entry name" value="PKS_DH"/>
</dbReference>
<dbReference type="InterPro" id="IPR036736">
    <property type="entry name" value="ACP-like_sf"/>
</dbReference>
<dbReference type="Gene3D" id="3.40.366.10">
    <property type="entry name" value="Malonyl-Coenzyme A Acyl Carrier Protein, domain 2"/>
    <property type="match status" value="1"/>
</dbReference>
<dbReference type="SMART" id="SM00823">
    <property type="entry name" value="PKS_PP"/>
    <property type="match status" value="1"/>
</dbReference>
<evidence type="ECO:0000256" key="1">
    <source>
        <dbReference type="ARBA" id="ARBA00022450"/>
    </source>
</evidence>
<dbReference type="GO" id="GO:0006633">
    <property type="term" value="P:fatty acid biosynthetic process"/>
    <property type="evidence" value="ECO:0007669"/>
    <property type="project" value="TreeGrafter"/>
</dbReference>
<evidence type="ECO:0000256" key="6">
    <source>
        <dbReference type="ARBA" id="ARBA00023268"/>
    </source>
</evidence>
<evidence type="ECO:0000259" key="11">
    <source>
        <dbReference type="PROSITE" id="PS52019"/>
    </source>
</evidence>
<protein>
    <recommendedName>
        <fullName evidence="14">Polyketide synthase</fullName>
    </recommendedName>
</protein>
<dbReference type="GO" id="GO:0044550">
    <property type="term" value="P:secondary metabolite biosynthetic process"/>
    <property type="evidence" value="ECO:0007669"/>
    <property type="project" value="UniProtKB-ARBA"/>
</dbReference>
<dbReference type="CDD" id="cd05195">
    <property type="entry name" value="enoyl_red"/>
    <property type="match status" value="1"/>
</dbReference>
<evidence type="ECO:0000256" key="5">
    <source>
        <dbReference type="ARBA" id="ARBA00023002"/>
    </source>
</evidence>
<dbReference type="Pfam" id="PF13602">
    <property type="entry name" value="ADH_zinc_N_2"/>
    <property type="match status" value="1"/>
</dbReference>
<dbReference type="Pfam" id="PF00698">
    <property type="entry name" value="Acyl_transf_1"/>
    <property type="match status" value="1"/>
</dbReference>
<feature type="region of interest" description="N-terminal hotdog fold" evidence="8">
    <location>
        <begin position="692"/>
        <end position="823"/>
    </location>
</feature>
<evidence type="ECO:0000259" key="10">
    <source>
        <dbReference type="PROSITE" id="PS52004"/>
    </source>
</evidence>
<dbReference type="GO" id="GO:1901336">
    <property type="term" value="P:lactone biosynthetic process"/>
    <property type="evidence" value="ECO:0007669"/>
    <property type="project" value="UniProtKB-ARBA"/>
</dbReference>
<dbReference type="SUPFAM" id="SSF53901">
    <property type="entry name" value="Thiolase-like"/>
    <property type="match status" value="1"/>
</dbReference>
<dbReference type="PROSITE" id="PS52004">
    <property type="entry name" value="KS3_2"/>
    <property type="match status" value="1"/>
</dbReference>
<dbReference type="Gene3D" id="3.30.70.3290">
    <property type="match status" value="1"/>
</dbReference>
<dbReference type="SUPFAM" id="SSF51735">
    <property type="entry name" value="NAD(P)-binding Rossmann-fold domains"/>
    <property type="match status" value="2"/>
</dbReference>
<dbReference type="InterPro" id="IPR049900">
    <property type="entry name" value="PKS_mFAS_DH"/>
</dbReference>
<dbReference type="CDD" id="cd00833">
    <property type="entry name" value="PKS"/>
    <property type="match status" value="1"/>
</dbReference>
<dbReference type="Gene3D" id="3.10.129.110">
    <property type="entry name" value="Polyketide synthase dehydratase"/>
    <property type="match status" value="1"/>
</dbReference>
<feature type="domain" description="PKS/mFAS DH" evidence="11">
    <location>
        <begin position="692"/>
        <end position="981"/>
    </location>
</feature>
<dbReference type="InterPro" id="IPR014030">
    <property type="entry name" value="Ketoacyl_synth_N"/>
</dbReference>
<dbReference type="Pfam" id="PF02801">
    <property type="entry name" value="Ketoacyl-synt_C"/>
    <property type="match status" value="1"/>
</dbReference>
<dbReference type="GO" id="GO:0031177">
    <property type="term" value="F:phosphopantetheine binding"/>
    <property type="evidence" value="ECO:0007669"/>
    <property type="project" value="InterPro"/>
</dbReference>
<dbReference type="InterPro" id="IPR020806">
    <property type="entry name" value="PKS_PP-bd"/>
</dbReference>
<dbReference type="GO" id="GO:0016491">
    <property type="term" value="F:oxidoreductase activity"/>
    <property type="evidence" value="ECO:0007669"/>
    <property type="project" value="UniProtKB-KW"/>
</dbReference>
<dbReference type="SMART" id="SM00825">
    <property type="entry name" value="PKS_KS"/>
    <property type="match status" value="1"/>
</dbReference>
<dbReference type="Gene3D" id="3.40.47.10">
    <property type="match status" value="1"/>
</dbReference>
<name>A0A9W8WC17_9HYPO</name>
<evidence type="ECO:0000256" key="7">
    <source>
        <dbReference type="ARBA" id="ARBA00023315"/>
    </source>
</evidence>
<dbReference type="EMBL" id="JAPEUR010000124">
    <property type="protein sequence ID" value="KAJ4319454.1"/>
    <property type="molecule type" value="Genomic_DNA"/>
</dbReference>
<dbReference type="SUPFAM" id="SSF55048">
    <property type="entry name" value="Probable ACP-binding domain of malonyl-CoA ACP transacylase"/>
    <property type="match status" value="1"/>
</dbReference>
<dbReference type="SUPFAM" id="SSF47336">
    <property type="entry name" value="ACP-like"/>
    <property type="match status" value="1"/>
</dbReference>
<dbReference type="Gene3D" id="3.90.180.10">
    <property type="entry name" value="Medium-chain alcohol dehydrogenases, catalytic domain"/>
    <property type="match status" value="1"/>
</dbReference>
<dbReference type="Pfam" id="PF14765">
    <property type="entry name" value="PS-DH"/>
    <property type="match status" value="1"/>
</dbReference>
<dbReference type="Pfam" id="PF08659">
    <property type="entry name" value="KR"/>
    <property type="match status" value="1"/>
</dbReference>
<keyword evidence="13" id="KW-1185">Reference proteome</keyword>
<dbReference type="PROSITE" id="PS52019">
    <property type="entry name" value="PKS_MFAS_DH"/>
    <property type="match status" value="1"/>
</dbReference>
<dbReference type="PROSITE" id="PS00012">
    <property type="entry name" value="PHOSPHOPANTETHEINE"/>
    <property type="match status" value="1"/>
</dbReference>
<evidence type="ECO:0000313" key="13">
    <source>
        <dbReference type="Proteomes" id="UP001140502"/>
    </source>
</evidence>
<dbReference type="InterPro" id="IPR016039">
    <property type="entry name" value="Thiolase-like"/>
</dbReference>
<feature type="active site" description="Proton donor; for dehydratase activity" evidence="8">
    <location>
        <position position="894"/>
    </location>
</feature>
<keyword evidence="4" id="KW-0521">NADP</keyword>
<dbReference type="SUPFAM" id="SSF50129">
    <property type="entry name" value="GroES-like"/>
    <property type="match status" value="1"/>
</dbReference>
<sequence>MSAGELLAPDGSCKTFDASADGYARAEAITAIYIKPLSDALRDGNPVRAIIKGTSTNCDGKSVSLVTPNGVAQEALMRKAYSNAGLDPRDTAFVECHGTGTPTGDPIETTAVGKVFGENGIYITSVKPNLGHSEGSAGLSSVIKCVLALEHKIIPPNIKFNNPNPKIPFSEYNLTVPVKPTPFPSNRKQRVSIDSFGIGGSNAHVILEAYTSLANGTAQQNGTALQNGHHVLEDPGPSSSGRPKPELLLLSANTDVSLQQQIKNHQEWILQHPESISDLTYTRAMHREHLHQRAYVILDGANVTETSAPRKILSDSLPLVMLFSGQGAQWPEMAKELIESDQAFRTDLLDMDAVLKKLSFPPTWNIIDELLKSAETSQVHKAELSQPLCTAVQVALFNKFTSVGLSPTAVVGHSSGEIAAAYAAGFISMEEAIIIAYYRGYVTTKQTLVGSMAAVGMGAIDVSEHLFDGVVMACENSPSSTTISGDSEKVDLVVEAIKQKMPDMFARKLKVNMAYHSHHMVPLSADYLNLLKSDLPRFTQDLSPAKAEMFSSVTTKLMDNSIRDPSYWVKNLTSPVRFSPAVSNLLAVKGDSIFIEIGPHATLAGPLRQTCSQLSRPCHYAATQSRGQNSFAAFLSAIGKLYQGGLEMDLKPLFPTGRAISGLPTYPWDHKESYWFESRISKAWRSRQYPDHCLLGSRILECTDAEPQWRNILHVEDEPWLVDHKLHNDIVFPFAGYIAVAGEAVRQLTHKPRGAGYRLRHVVAQTALLLSESAPTELMTSLHRRKLNDTDSSDWFEFSVSSYSGSTWVRHCTGQVSILNNTRTSDWTPQVLPRKVDASRIYSRLASVGFIYGPSFRGLSNVTSAVSEELAFAQIINRDQQSSYPFTLHPATIDAGLQLVLVAQAKGLGRNLAELCVPTTIEELEIGPGADVMDAKAWNMYGAEPCTEFTAGDKVAFRASGIQFQALGDDETPEALDVHAAARLKWLPHFDFVDASTLFTPPGSSKLESALHEELGLLCILETAEKVRYLQPCQPHFARFRDWVNQQIGFAAAGNYKLVENSEKHVALSRAERLAKIEELTTVLLQSPQRALVVGMRRLFDVIERIFTGETDTLDILLQDNALAQIYDVMTFDYSNFLRLLVHTRPNLRVLELGAGTGGTTETILRSIVDVNGVPAYSAYTFTDISAGFFPSAKERFANASNLEFKVLDVSQDPLEQGFQEASYDLVIAANVLHATASLQQTLTNIRPLLKSDGMLVMTELCSVTRSLNYIFGNFSGWWLGEKDKRFDQPYVPVSRWDQELRDAGFSGADAVTYDDEEPHRRFAVIVAKKQPAPIPHPSCITLLTGKPDREIVAKLATALEERGWTIAKRQIGDDIPQGQDIISCLDLESNFFQDISEEAFATFQQFARSVGSSKILWLTEPIQVECDNPRSAQTLGVARTLRSELGLNFYTLEVDGKENQSNALVSQVFEKIVQDEDNENLEPDREFVINHGVVCVGRYQPFPLLEEAFPKTNQVQGEVMKKVDIDKPGMLETMDWRILPIPDTIPEHHVEIEVHAAGLNFRDVVYSMGLISSQSSNLSLGMEVSGTVKRFGSAVTGLSVGDRVMSFTYEGGFSTHVIVADYFVHKLPDTLSFEEAATIQGCFATVVYALLDIGRLRKGMSVLIHSACGGVGLSAIQVTQMMGAEIYATVGSEKKKDYLVETYNIPRERIFNSRDASFLDGVMRQTAGKGVDLVLNSLPGELLHASWKCVAKNGSLLELGKRDLAGFGQLDMSRFLDNRSYCGIDVMYMMKEQGEVLRDVLQRTLAFFEQGKLHPLDPITSFDAADIRQAFRYLQSGDHMGKVILKLPRDSSTLEARAIPQSIKFAPDAAYLLVGGSGGLGRALAIWMAEHGAKHLVFLSRSDTAGNTLSAELESMGCAVTMIKGSVNRLEDVKGAIDKSPAQIRGVFHLAMVQRDSPFLDMKWGDWRDANEPKVDGTWNLHQAFLGQPLDYFWLASSTVTVVDQPGQGNYKAGCTFIESFCQYRHSLGLPASVLSICPIEDVGFVAQNPAALRSIKLQGLYTLREKEFLDSVEASLANSMPQTSQDTSSFTGLLSSSWSAWESKGHIIMGLRSELHLDNPKNPTNWRRDRRMGIYHNLAVGDASDARGESHSLKEFLQSLTEGDAADILAQESTVDFLAVEIGRKINDFLLKPDTEINTSLRLSEMGLDSLTAIELRRWFRQASGLQVSVLEMMGAASLRQLGETVAARLGEKVAA</sequence>
<feature type="active site" description="Proton acceptor; for dehydratase activity" evidence="8">
    <location>
        <position position="724"/>
    </location>
</feature>
<keyword evidence="7" id="KW-0012">Acyltransferase</keyword>
<dbReference type="InterPro" id="IPR029063">
    <property type="entry name" value="SAM-dependent_MTases_sf"/>
</dbReference>
<dbReference type="Gene3D" id="1.10.1200.10">
    <property type="entry name" value="ACP-like"/>
    <property type="match status" value="1"/>
</dbReference>
<dbReference type="PANTHER" id="PTHR43775">
    <property type="entry name" value="FATTY ACID SYNTHASE"/>
    <property type="match status" value="1"/>
</dbReference>
<evidence type="ECO:0000313" key="12">
    <source>
        <dbReference type="EMBL" id="KAJ4319454.1"/>
    </source>
</evidence>
<dbReference type="InterPro" id="IPR020843">
    <property type="entry name" value="ER"/>
</dbReference>
<feature type="region of interest" description="C-terminal hotdog fold" evidence="8">
    <location>
        <begin position="833"/>
        <end position="981"/>
    </location>
</feature>
<evidence type="ECO:0000259" key="9">
    <source>
        <dbReference type="PROSITE" id="PS50075"/>
    </source>
</evidence>
<dbReference type="Pfam" id="PF16197">
    <property type="entry name" value="KAsynt_C_assoc"/>
    <property type="match status" value="1"/>
</dbReference>
<dbReference type="InterPro" id="IPR014031">
    <property type="entry name" value="Ketoacyl_synth_C"/>
</dbReference>
<evidence type="ECO:0008006" key="14">
    <source>
        <dbReference type="Google" id="ProtNLM"/>
    </source>
</evidence>
<dbReference type="PANTHER" id="PTHR43775:SF28">
    <property type="entry name" value="SYNTHASE, PUTATIVE-RELATED"/>
    <property type="match status" value="1"/>
</dbReference>
<dbReference type="PROSITE" id="PS50075">
    <property type="entry name" value="CARRIER"/>
    <property type="match status" value="1"/>
</dbReference>
<reference evidence="12" key="1">
    <citation type="submission" date="2022-10" db="EMBL/GenBank/DDBJ databases">
        <title>Tapping the CABI collections for fungal endophytes: first genome assemblies for Collariella, Neodidymelliopsis, Ascochyta clinopodiicola, Didymella pomorum, Didymosphaeria variabile, Neocosmospora piperis and Neocucurbitaria cava.</title>
        <authorList>
            <person name="Hill R."/>
        </authorList>
    </citation>
    <scope>NUCLEOTIDE SEQUENCE</scope>
    <source>
        <strain evidence="12">IMI 366586</strain>
    </source>
</reference>
<dbReference type="InterPro" id="IPR049552">
    <property type="entry name" value="PKS_DH_N"/>
</dbReference>
<dbReference type="GO" id="GO:0004312">
    <property type="term" value="F:fatty acid synthase activity"/>
    <property type="evidence" value="ECO:0007669"/>
    <property type="project" value="TreeGrafter"/>
</dbReference>
<evidence type="ECO:0000256" key="8">
    <source>
        <dbReference type="PROSITE-ProRule" id="PRU01363"/>
    </source>
</evidence>
<dbReference type="InterPro" id="IPR042104">
    <property type="entry name" value="PKS_dehydratase_sf"/>
</dbReference>
<evidence type="ECO:0000256" key="2">
    <source>
        <dbReference type="ARBA" id="ARBA00022553"/>
    </source>
</evidence>
<accession>A0A9W8WC17</accession>
<comment type="caution">
    <text evidence="12">The sequence shown here is derived from an EMBL/GenBank/DDBJ whole genome shotgun (WGS) entry which is preliminary data.</text>
</comment>
<dbReference type="InterPro" id="IPR032821">
    <property type="entry name" value="PKS_assoc"/>
</dbReference>
<dbReference type="SUPFAM" id="SSF53335">
    <property type="entry name" value="S-adenosyl-L-methionine-dependent methyltransferases"/>
    <property type="match status" value="1"/>
</dbReference>
<dbReference type="SMART" id="SM00827">
    <property type="entry name" value="PKS_AT"/>
    <property type="match status" value="1"/>
</dbReference>
<dbReference type="InterPro" id="IPR014043">
    <property type="entry name" value="Acyl_transferase_dom"/>
</dbReference>
<dbReference type="InterPro" id="IPR006162">
    <property type="entry name" value="Ppantetheine_attach_site"/>
</dbReference>
<dbReference type="SMART" id="SM00829">
    <property type="entry name" value="PKS_ER"/>
    <property type="match status" value="1"/>
</dbReference>
<dbReference type="InterPro" id="IPR001227">
    <property type="entry name" value="Ac_transferase_dom_sf"/>
</dbReference>
<dbReference type="FunFam" id="3.40.50.720:FF:000209">
    <property type="entry name" value="Polyketide synthase Pks12"/>
    <property type="match status" value="1"/>
</dbReference>
<feature type="domain" description="Carrier" evidence="9">
    <location>
        <begin position="2171"/>
        <end position="2252"/>
    </location>
</feature>
<gene>
    <name evidence="12" type="ORF">N0V84_006357</name>
</gene>
<dbReference type="InterPro" id="IPR013968">
    <property type="entry name" value="PKS_KR"/>
</dbReference>
<dbReference type="InterPro" id="IPR049551">
    <property type="entry name" value="PKS_DH_C"/>
</dbReference>